<sequence>MLREVERQYAIIVFDQSTQIKEAYGEKSLIATYFPDLFKKGYYLKDINWEQVFMKTPSFGGNKLELLPATNGQHFMLLFEYLQENNLWIMIMMGIDGLNTLQTKIYEEHKTIEDDELLYGSKKMQRIIDIIYQVAGVNSTILLLGESGVGKSKLAHMIHQISNRSDKPFMAINCGTIPESLIESELFGYEDGAFTGSKRGGKKGLFEESDTGTVFLDEIAELPMNVQVKLLDVIQENKIRKVGSTKSQTVDLRIIAATNKDIKAMVDQKLFREDLYYRLNVVPLAIPPLRERKEEIPSLVNHFVKKCNQKYGLNVSLSAEMISRLQYYQWPGNIRELENVVERIVVTNSDEWLPGESHSVPSERSIEVKELIPLKEAKQLLERDLISRAYKKYKTTYKAAEALGVDQSTVAKKIKMYNIHK</sequence>
<evidence type="ECO:0000313" key="9">
    <source>
        <dbReference type="EMBL" id="MBM7715494.1"/>
    </source>
</evidence>
<dbReference type="SUPFAM" id="SSF52540">
    <property type="entry name" value="P-loop containing nucleoside triphosphate hydrolases"/>
    <property type="match status" value="1"/>
</dbReference>
<dbReference type="PROSITE" id="PS00675">
    <property type="entry name" value="SIGMA54_INTERACT_1"/>
    <property type="match status" value="1"/>
</dbReference>
<dbReference type="EMBL" id="JAFBFH010000015">
    <property type="protein sequence ID" value="MBM7715494.1"/>
    <property type="molecule type" value="Genomic_DNA"/>
</dbReference>
<dbReference type="InterPro" id="IPR030828">
    <property type="entry name" value="HTH_TyrR"/>
</dbReference>
<dbReference type="PROSITE" id="PS50045">
    <property type="entry name" value="SIGMA54_INTERACT_4"/>
    <property type="match status" value="1"/>
</dbReference>
<dbReference type="InterPro" id="IPR025943">
    <property type="entry name" value="Sigma_54_int_dom_ATP-bd_2"/>
</dbReference>
<proteinExistence type="predicted"/>
<dbReference type="InterPro" id="IPR003593">
    <property type="entry name" value="AAA+_ATPase"/>
</dbReference>
<dbReference type="SUPFAM" id="SSF46689">
    <property type="entry name" value="Homeodomain-like"/>
    <property type="match status" value="1"/>
</dbReference>
<dbReference type="InterPro" id="IPR027417">
    <property type="entry name" value="P-loop_NTPase"/>
</dbReference>
<dbReference type="Gene3D" id="1.10.10.60">
    <property type="entry name" value="Homeodomain-like"/>
    <property type="match status" value="1"/>
</dbReference>
<dbReference type="Gene3D" id="3.40.50.300">
    <property type="entry name" value="P-loop containing nucleotide triphosphate hydrolases"/>
    <property type="match status" value="1"/>
</dbReference>
<dbReference type="InterPro" id="IPR025662">
    <property type="entry name" value="Sigma_54_int_dom_ATP-bd_1"/>
</dbReference>
<evidence type="ECO:0000256" key="4">
    <source>
        <dbReference type="ARBA" id="ARBA00023015"/>
    </source>
</evidence>
<dbReference type="InterPro" id="IPR058031">
    <property type="entry name" value="AAA_lid_NorR"/>
</dbReference>
<evidence type="ECO:0000259" key="8">
    <source>
        <dbReference type="PROSITE" id="PS50045"/>
    </source>
</evidence>
<dbReference type="RefSeq" id="WP_205179409.1">
    <property type="nucleotide sequence ID" value="NZ_JAFBFH010000015.1"/>
</dbReference>
<accession>A0ABS2R8L3</accession>
<dbReference type="PANTHER" id="PTHR32071">
    <property type="entry name" value="TRANSCRIPTIONAL REGULATORY PROTEIN"/>
    <property type="match status" value="1"/>
</dbReference>
<evidence type="ECO:0000256" key="5">
    <source>
        <dbReference type="ARBA" id="ARBA00023125"/>
    </source>
</evidence>
<keyword evidence="2" id="KW-0058">Aromatic hydrocarbons catabolism</keyword>
<gene>
    <name evidence="9" type="ORF">JOC94_002482</name>
</gene>
<keyword evidence="10" id="KW-1185">Reference proteome</keyword>
<evidence type="ECO:0000256" key="1">
    <source>
        <dbReference type="ARBA" id="ARBA00022741"/>
    </source>
</evidence>
<dbReference type="InterPro" id="IPR025944">
    <property type="entry name" value="Sigma_54_int_dom_CS"/>
</dbReference>
<dbReference type="PANTHER" id="PTHR32071:SF57">
    <property type="entry name" value="C4-DICARBOXYLATE TRANSPORT TRANSCRIPTIONAL REGULATORY PROTEIN DCTD"/>
    <property type="match status" value="1"/>
</dbReference>
<dbReference type="PROSITE" id="PS00676">
    <property type="entry name" value="SIGMA54_INTERACT_2"/>
    <property type="match status" value="1"/>
</dbReference>
<evidence type="ECO:0000256" key="2">
    <source>
        <dbReference type="ARBA" id="ARBA00022797"/>
    </source>
</evidence>
<evidence type="ECO:0000256" key="3">
    <source>
        <dbReference type="ARBA" id="ARBA00022840"/>
    </source>
</evidence>
<dbReference type="CDD" id="cd00009">
    <property type="entry name" value="AAA"/>
    <property type="match status" value="1"/>
</dbReference>
<evidence type="ECO:0000256" key="7">
    <source>
        <dbReference type="ARBA" id="ARBA00029500"/>
    </source>
</evidence>
<keyword evidence="3" id="KW-0067">ATP-binding</keyword>
<comment type="caution">
    <text evidence="9">The sequence shown here is derived from an EMBL/GenBank/DDBJ whole genome shotgun (WGS) entry which is preliminary data.</text>
</comment>
<keyword evidence="4" id="KW-0805">Transcription regulation</keyword>
<dbReference type="PROSITE" id="PS00688">
    <property type="entry name" value="SIGMA54_INTERACT_3"/>
    <property type="match status" value="1"/>
</dbReference>
<dbReference type="Pfam" id="PF25601">
    <property type="entry name" value="AAA_lid_14"/>
    <property type="match status" value="1"/>
</dbReference>
<dbReference type="Pfam" id="PF00158">
    <property type="entry name" value="Sigma54_activat"/>
    <property type="match status" value="1"/>
</dbReference>
<organism evidence="9 10">
    <name type="scientific">Siminovitchia thermophila</name>
    <dbReference type="NCBI Taxonomy" id="1245522"/>
    <lineage>
        <taxon>Bacteria</taxon>
        <taxon>Bacillati</taxon>
        <taxon>Bacillota</taxon>
        <taxon>Bacilli</taxon>
        <taxon>Bacillales</taxon>
        <taxon>Bacillaceae</taxon>
        <taxon>Siminovitchia</taxon>
    </lineage>
</organism>
<dbReference type="Proteomes" id="UP000823485">
    <property type="component" value="Unassembled WGS sequence"/>
</dbReference>
<name>A0ABS2R8L3_9BACI</name>
<protein>
    <recommendedName>
        <fullName evidence="7">HTH-type transcriptional regulatory protein TyrR</fullName>
    </recommendedName>
</protein>
<evidence type="ECO:0000256" key="6">
    <source>
        <dbReference type="ARBA" id="ARBA00023163"/>
    </source>
</evidence>
<dbReference type="Pfam" id="PF18024">
    <property type="entry name" value="HTH_50"/>
    <property type="match status" value="1"/>
</dbReference>
<keyword evidence="6" id="KW-0804">Transcription</keyword>
<dbReference type="SMART" id="SM00382">
    <property type="entry name" value="AAA"/>
    <property type="match status" value="1"/>
</dbReference>
<keyword evidence="1" id="KW-0547">Nucleotide-binding</keyword>
<evidence type="ECO:0000313" key="10">
    <source>
        <dbReference type="Proteomes" id="UP000823485"/>
    </source>
</evidence>
<reference evidence="9 10" key="1">
    <citation type="submission" date="2021-01" db="EMBL/GenBank/DDBJ databases">
        <title>Genomic Encyclopedia of Type Strains, Phase IV (KMG-IV): sequencing the most valuable type-strain genomes for metagenomic binning, comparative biology and taxonomic classification.</title>
        <authorList>
            <person name="Goeker M."/>
        </authorList>
    </citation>
    <scope>NUCLEOTIDE SEQUENCE [LARGE SCALE GENOMIC DNA]</scope>
    <source>
        <strain evidence="9 10">DSM 105453</strain>
    </source>
</reference>
<dbReference type="Gene3D" id="1.10.8.60">
    <property type="match status" value="1"/>
</dbReference>
<keyword evidence="5" id="KW-0238">DNA-binding</keyword>
<feature type="domain" description="Sigma-54 factor interaction" evidence="8">
    <location>
        <begin position="117"/>
        <end position="346"/>
    </location>
</feature>
<dbReference type="InterPro" id="IPR002078">
    <property type="entry name" value="Sigma_54_int"/>
</dbReference>
<dbReference type="InterPro" id="IPR009057">
    <property type="entry name" value="Homeodomain-like_sf"/>
</dbReference>